<evidence type="ECO:0000313" key="3">
    <source>
        <dbReference type="RefSeq" id="XP_018826272.1"/>
    </source>
</evidence>
<protein>
    <submittedName>
        <fullName evidence="3">Uncharacterized protein LOC108995211</fullName>
    </submittedName>
</protein>
<dbReference type="RefSeq" id="XP_018826272.1">
    <property type="nucleotide sequence ID" value="XM_018970727.2"/>
</dbReference>
<feature type="region of interest" description="Disordered" evidence="1">
    <location>
        <begin position="44"/>
        <end position="96"/>
    </location>
</feature>
<evidence type="ECO:0000313" key="2">
    <source>
        <dbReference type="Proteomes" id="UP000235220"/>
    </source>
</evidence>
<keyword evidence="2" id="KW-1185">Reference proteome</keyword>
<accession>A0A2I4F3P7</accession>
<feature type="compositionally biased region" description="Basic residues" evidence="1">
    <location>
        <begin position="1"/>
        <end position="10"/>
    </location>
</feature>
<feature type="compositionally biased region" description="Low complexity" evidence="1">
    <location>
        <begin position="44"/>
        <end position="64"/>
    </location>
</feature>
<name>A0A2I4F3P7_JUGRE</name>
<sequence length="147" mass="16666">MKTHGQRTHPPHPFSRTNVPHPSFANTLREQRTRSDLISLSSISDLSSPTSISFFFSSPRPRTTLSASSPTRLPRSAQPSPPAPRVRAPPVSLPSLRRRTQDELRIRRIMTGIDFSRVKTFRLGILADIFVGMTQKYYHMGRRKSTV</sequence>
<dbReference type="GeneID" id="108995211"/>
<feature type="compositionally biased region" description="Low complexity" evidence="1">
    <location>
        <begin position="85"/>
        <end position="95"/>
    </location>
</feature>
<reference evidence="3" key="1">
    <citation type="submission" date="2025-08" db="UniProtKB">
        <authorList>
            <consortium name="RefSeq"/>
        </authorList>
    </citation>
    <scope>IDENTIFICATION</scope>
    <source>
        <tissue evidence="3">Leaves</tissue>
    </source>
</reference>
<dbReference type="InParanoid" id="A0A2I4F3P7"/>
<gene>
    <name evidence="3" type="primary">LOC108995211</name>
</gene>
<proteinExistence type="predicted"/>
<dbReference type="Proteomes" id="UP000235220">
    <property type="component" value="Chromosome 11"/>
</dbReference>
<feature type="region of interest" description="Disordered" evidence="1">
    <location>
        <begin position="1"/>
        <end position="23"/>
    </location>
</feature>
<organism evidence="2 3">
    <name type="scientific">Juglans regia</name>
    <name type="common">English walnut</name>
    <dbReference type="NCBI Taxonomy" id="51240"/>
    <lineage>
        <taxon>Eukaryota</taxon>
        <taxon>Viridiplantae</taxon>
        <taxon>Streptophyta</taxon>
        <taxon>Embryophyta</taxon>
        <taxon>Tracheophyta</taxon>
        <taxon>Spermatophyta</taxon>
        <taxon>Magnoliopsida</taxon>
        <taxon>eudicotyledons</taxon>
        <taxon>Gunneridae</taxon>
        <taxon>Pentapetalae</taxon>
        <taxon>rosids</taxon>
        <taxon>fabids</taxon>
        <taxon>Fagales</taxon>
        <taxon>Juglandaceae</taxon>
        <taxon>Juglans</taxon>
    </lineage>
</organism>
<evidence type="ECO:0000256" key="1">
    <source>
        <dbReference type="SAM" id="MobiDB-lite"/>
    </source>
</evidence>
<dbReference type="KEGG" id="jre:108995211"/>
<dbReference type="AlphaFoldDB" id="A0A2I4F3P7"/>